<dbReference type="OrthoDB" id="5858459at2759"/>
<dbReference type="WBParaSite" id="TCLT_0000483801-mRNA-1">
    <property type="protein sequence ID" value="TCLT_0000483801-mRNA-1"/>
    <property type="gene ID" value="TCLT_0000483801"/>
</dbReference>
<evidence type="ECO:0000313" key="2">
    <source>
        <dbReference type="Proteomes" id="UP000276776"/>
    </source>
</evidence>
<protein>
    <submittedName>
        <fullName evidence="3">MAM domain-containing protein</fullName>
    </submittedName>
</protein>
<reference evidence="3" key="1">
    <citation type="submission" date="2017-02" db="UniProtKB">
        <authorList>
            <consortium name="WormBaseParasite"/>
        </authorList>
    </citation>
    <scope>IDENTIFICATION</scope>
</reference>
<dbReference type="InterPro" id="IPR013320">
    <property type="entry name" value="ConA-like_dom_sf"/>
</dbReference>
<dbReference type="AlphaFoldDB" id="A0A0N5CWV4"/>
<dbReference type="EMBL" id="UYYF01004306">
    <property type="protein sequence ID" value="VDN01999.1"/>
    <property type="molecule type" value="Genomic_DNA"/>
</dbReference>
<dbReference type="SUPFAM" id="SSF49899">
    <property type="entry name" value="Concanavalin A-like lectins/glucanases"/>
    <property type="match status" value="1"/>
</dbReference>
<evidence type="ECO:0000313" key="3">
    <source>
        <dbReference type="WBParaSite" id="TCLT_0000483801-mRNA-1"/>
    </source>
</evidence>
<reference evidence="1 2" key="2">
    <citation type="submission" date="2018-11" db="EMBL/GenBank/DDBJ databases">
        <authorList>
            <consortium name="Pathogen Informatics"/>
        </authorList>
    </citation>
    <scope>NUCLEOTIDE SEQUENCE [LARGE SCALE GENOMIC DNA]</scope>
</reference>
<accession>A0A0N5CWV4</accession>
<gene>
    <name evidence="1" type="ORF">TCLT_LOCUS4827</name>
</gene>
<dbReference type="Proteomes" id="UP000276776">
    <property type="component" value="Unassembled WGS sequence"/>
</dbReference>
<proteinExistence type="predicted"/>
<name>A0A0N5CWV4_THECL</name>
<sequence length="567" mass="63816">HSNFNYKFSETQLNRYISNSADLTCLFDGPCAWMNVPNDGLLDTSDFYLFTKSDGKSFPANIQTGSLDPPIGTRFVLAGNTSQAEQSAVIVSAPIACQRTSGFLIFKYWLYNDAKIETLIVKPTSRRNHLQVILRPVTECHFLRTLFDYCRVEIPETAEPFRIGIRAYGLKDSALGSFGMITDIKYKAEICLEPKFSTLFGARAVPPPLAKSIIRKASELSCIDYDSKCRWSNSISSPTEWKIGQIRERWMHLFGTESKPSGTFFYQYWLKPGTQVQTCTVSATNVLISCVYLSERLVPGPINIDVDAPADEPFRSGVAILRSRKVLCAHKATIFVAYFRTDNAELMICVDKQCVNTEKSRSVLEKIFWYIFSGWLSMEISRNEEFVIRLVAKSTGPSLVIIRKIETAGDWCPLQSLSQIACKKLHCVFRHTFCNYKSEINTQANTLFNIESKGLTAVMNKGSGLAVLRSPRFQISRSLELKIELYQSTFGSQTFLCGDEFVTLFDCRPILGPKISSPKTITMNLRLDVETQNFSIVAVHDKFAEFGPATFVISKIEVVDENGQLIC</sequence>
<keyword evidence="2" id="KW-1185">Reference proteome</keyword>
<dbReference type="OMA" id="CRWSNAE"/>
<evidence type="ECO:0000313" key="1">
    <source>
        <dbReference type="EMBL" id="VDN01999.1"/>
    </source>
</evidence>
<organism evidence="3">
    <name type="scientific">Thelazia callipaeda</name>
    <name type="common">Oriental eyeworm</name>
    <name type="synonym">Parasitic nematode</name>
    <dbReference type="NCBI Taxonomy" id="103827"/>
    <lineage>
        <taxon>Eukaryota</taxon>
        <taxon>Metazoa</taxon>
        <taxon>Ecdysozoa</taxon>
        <taxon>Nematoda</taxon>
        <taxon>Chromadorea</taxon>
        <taxon>Rhabditida</taxon>
        <taxon>Spirurina</taxon>
        <taxon>Spiruromorpha</taxon>
        <taxon>Thelazioidea</taxon>
        <taxon>Thelaziidae</taxon>
        <taxon>Thelazia</taxon>
    </lineage>
</organism>